<dbReference type="Pfam" id="PF07992">
    <property type="entry name" value="Pyr_redox_2"/>
    <property type="match status" value="1"/>
</dbReference>
<feature type="domain" description="Pyridine nucleotide-disulphide oxidoreductase dimerisation" evidence="6">
    <location>
        <begin position="340"/>
        <end position="445"/>
    </location>
</feature>
<dbReference type="PRINTS" id="PR00411">
    <property type="entry name" value="PNDRDTASEI"/>
</dbReference>
<gene>
    <name evidence="8" type="ORF">DFR57_103233</name>
</gene>
<dbReference type="PIRSF" id="PIRSF000350">
    <property type="entry name" value="Mercury_reductase_MerA"/>
    <property type="match status" value="1"/>
</dbReference>
<evidence type="ECO:0000259" key="6">
    <source>
        <dbReference type="Pfam" id="PF02852"/>
    </source>
</evidence>
<feature type="disulfide bond" description="Redox-active" evidence="5">
    <location>
        <begin position="42"/>
        <end position="47"/>
    </location>
</feature>
<evidence type="ECO:0000256" key="3">
    <source>
        <dbReference type="ARBA" id="ARBA00022827"/>
    </source>
</evidence>
<evidence type="ECO:0000313" key="8">
    <source>
        <dbReference type="EMBL" id="RCW74936.1"/>
    </source>
</evidence>
<keyword evidence="9" id="KW-1185">Reference proteome</keyword>
<evidence type="ECO:0000256" key="4">
    <source>
        <dbReference type="PIRSR" id="PIRSR000350-3"/>
    </source>
</evidence>
<dbReference type="InterPro" id="IPR036188">
    <property type="entry name" value="FAD/NAD-bd_sf"/>
</dbReference>
<dbReference type="OrthoDB" id="9800167at2"/>
<dbReference type="SUPFAM" id="SSF55424">
    <property type="entry name" value="FAD/NAD-linked reductases, dimerisation (C-terminal) domain"/>
    <property type="match status" value="1"/>
</dbReference>
<protein>
    <submittedName>
        <fullName evidence="8">Glutathione reductase (NADPH)</fullName>
    </submittedName>
</protein>
<feature type="domain" description="FAD/NAD(P)-binding" evidence="7">
    <location>
        <begin position="5"/>
        <end position="316"/>
    </location>
</feature>
<proteinExistence type="inferred from homology"/>
<keyword evidence="4" id="KW-0547">Nucleotide-binding</keyword>
<dbReference type="GO" id="GO:0016491">
    <property type="term" value="F:oxidoreductase activity"/>
    <property type="evidence" value="ECO:0007669"/>
    <property type="project" value="InterPro"/>
</dbReference>
<dbReference type="Gene3D" id="3.30.390.30">
    <property type="match status" value="1"/>
</dbReference>
<dbReference type="Pfam" id="PF02852">
    <property type="entry name" value="Pyr_redox_dim"/>
    <property type="match status" value="1"/>
</dbReference>
<dbReference type="PANTHER" id="PTHR43014:SF5">
    <property type="entry name" value="GLUTATHIONE REDUCTASE (NADPH)"/>
    <property type="match status" value="1"/>
</dbReference>
<dbReference type="PRINTS" id="PR00368">
    <property type="entry name" value="FADPNR"/>
</dbReference>
<dbReference type="PANTHER" id="PTHR43014">
    <property type="entry name" value="MERCURIC REDUCTASE"/>
    <property type="match status" value="1"/>
</dbReference>
<comment type="caution">
    <text evidence="8">The sequence shown here is derived from an EMBL/GenBank/DDBJ whole genome shotgun (WGS) entry which is preliminary data.</text>
</comment>
<organism evidence="8 9">
    <name type="scientific">Saliterribacillus persicus</name>
    <dbReference type="NCBI Taxonomy" id="930114"/>
    <lineage>
        <taxon>Bacteria</taxon>
        <taxon>Bacillati</taxon>
        <taxon>Bacillota</taxon>
        <taxon>Bacilli</taxon>
        <taxon>Bacillales</taxon>
        <taxon>Bacillaceae</taxon>
        <taxon>Saliterribacillus</taxon>
    </lineage>
</organism>
<feature type="binding site" evidence="4">
    <location>
        <position position="303"/>
    </location>
    <ligand>
        <name>FAD</name>
        <dbReference type="ChEBI" id="CHEBI:57692"/>
    </ligand>
</feature>
<evidence type="ECO:0000313" key="9">
    <source>
        <dbReference type="Proteomes" id="UP000252585"/>
    </source>
</evidence>
<comment type="similarity">
    <text evidence="1">Belongs to the class-I pyridine nucleotide-disulfide oxidoreductase family.</text>
</comment>
<accession>A0A368Y6I1</accession>
<feature type="binding site" evidence="4">
    <location>
        <position position="51"/>
    </location>
    <ligand>
        <name>FAD</name>
        <dbReference type="ChEBI" id="CHEBI:57692"/>
    </ligand>
</feature>
<evidence type="ECO:0000259" key="7">
    <source>
        <dbReference type="Pfam" id="PF07992"/>
    </source>
</evidence>
<feature type="binding site" evidence="4">
    <location>
        <begin position="172"/>
        <end position="179"/>
    </location>
    <ligand>
        <name>NAD(+)</name>
        <dbReference type="ChEBI" id="CHEBI:57540"/>
    </ligand>
</feature>
<dbReference type="EMBL" id="QPJJ01000003">
    <property type="protein sequence ID" value="RCW74936.1"/>
    <property type="molecule type" value="Genomic_DNA"/>
</dbReference>
<keyword evidence="3 4" id="KW-0274">FAD</keyword>
<dbReference type="InterPro" id="IPR016156">
    <property type="entry name" value="FAD/NAD-linked_Rdtase_dimer_sf"/>
</dbReference>
<sequence>MVQSFDLIVVGTGSAGSTAANKCKKAGWSVAIIDSRPFGGTCALRGCDPKKVLVGAANIVEDTERMIGKGINQASSIQWHELMSFKKEFTSWVPEKSDEAFQDAGMKTFHGKASFVSENEIQVENDILRGEKILLANGATPTPLPIDGTEHLTYSDEFLDLEDLPEKIVFIGGGYISFEFAHIAARAGAKVDIIHRGEKPLKNFDSEQVGLLVDKSKEIGINVHLNTVVKSIKQREESYIVEGITNGENKQFDADIVVHGAGRIPAIDDLDLEKGNVKREEKGITVNEYLQSVSNPIVYSAGDAVATAGPPLTPIAGVESSMVASNLLKGNHNKPNYKGVPTVVFTLPKLASVGLSEDAAKEKGFQINVKSIDLSSWFTYKRTNQKYARSKVILDKDSNKILGAHLISEEADELINHFATAIQLELTAKELKKIILAYPTAASHLGSMME</sequence>
<dbReference type="AlphaFoldDB" id="A0A368Y6I1"/>
<dbReference type="RefSeq" id="WP_114352039.1">
    <property type="nucleotide sequence ID" value="NZ_QPJJ01000003.1"/>
</dbReference>
<dbReference type="InterPro" id="IPR023753">
    <property type="entry name" value="FAD/NAD-binding_dom"/>
</dbReference>
<dbReference type="InterPro" id="IPR004099">
    <property type="entry name" value="Pyr_nucl-diS_OxRdtase_dimer"/>
</dbReference>
<keyword evidence="4" id="KW-0520">NAD</keyword>
<evidence type="ECO:0000256" key="2">
    <source>
        <dbReference type="ARBA" id="ARBA00022630"/>
    </source>
</evidence>
<reference evidence="8 9" key="1">
    <citation type="submission" date="2018-07" db="EMBL/GenBank/DDBJ databases">
        <title>Genomic Encyclopedia of Type Strains, Phase IV (KMG-IV): sequencing the most valuable type-strain genomes for metagenomic binning, comparative biology and taxonomic classification.</title>
        <authorList>
            <person name="Goeker M."/>
        </authorList>
    </citation>
    <scope>NUCLEOTIDE SEQUENCE [LARGE SCALE GENOMIC DNA]</scope>
    <source>
        <strain evidence="8 9">DSM 27696</strain>
    </source>
</reference>
<dbReference type="InterPro" id="IPR001100">
    <property type="entry name" value="Pyr_nuc-diS_OxRdtase"/>
</dbReference>
<feature type="binding site" evidence="4">
    <location>
        <position position="262"/>
    </location>
    <ligand>
        <name>NAD(+)</name>
        <dbReference type="ChEBI" id="CHEBI:57540"/>
    </ligand>
</feature>
<evidence type="ECO:0000256" key="5">
    <source>
        <dbReference type="PIRSR" id="PIRSR000350-4"/>
    </source>
</evidence>
<dbReference type="Proteomes" id="UP000252585">
    <property type="component" value="Unassembled WGS sequence"/>
</dbReference>
<dbReference type="SUPFAM" id="SSF51905">
    <property type="entry name" value="FAD/NAD(P)-binding domain"/>
    <property type="match status" value="1"/>
</dbReference>
<dbReference type="Gene3D" id="3.50.50.60">
    <property type="entry name" value="FAD/NAD(P)-binding domain"/>
    <property type="match status" value="2"/>
</dbReference>
<dbReference type="GO" id="GO:0000166">
    <property type="term" value="F:nucleotide binding"/>
    <property type="evidence" value="ECO:0007669"/>
    <property type="project" value="UniProtKB-KW"/>
</dbReference>
<evidence type="ECO:0000256" key="1">
    <source>
        <dbReference type="ARBA" id="ARBA00007532"/>
    </source>
</evidence>
<name>A0A368Y6I1_9BACI</name>
<comment type="cofactor">
    <cofactor evidence="4">
        <name>FAD</name>
        <dbReference type="ChEBI" id="CHEBI:57692"/>
    </cofactor>
    <text evidence="4">Binds 1 FAD per subunit.</text>
</comment>
<keyword evidence="2" id="KW-0285">Flavoprotein</keyword>